<evidence type="ECO:0000256" key="7">
    <source>
        <dbReference type="ARBA" id="ARBA00023136"/>
    </source>
</evidence>
<keyword evidence="5" id="KW-0256">Endoplasmic reticulum</keyword>
<comment type="subcellular location">
    <subcellularLocation>
        <location evidence="1">Endoplasmic reticulum membrane</location>
        <topology evidence="1">Multi-pass membrane protein</topology>
    </subcellularLocation>
</comment>
<evidence type="ECO:0000256" key="1">
    <source>
        <dbReference type="ARBA" id="ARBA00004477"/>
    </source>
</evidence>
<dbReference type="InterPro" id="IPR009580">
    <property type="entry name" value="GPI_biosynthesis_protein_Pig-F"/>
</dbReference>
<evidence type="ECO:0000256" key="8">
    <source>
        <dbReference type="SAM" id="MobiDB-lite"/>
    </source>
</evidence>
<reference evidence="10" key="1">
    <citation type="submission" date="2022-07" db="EMBL/GenBank/DDBJ databases">
        <title>The genome of Lyophyllum shimeji provides insight into the initial evolution of ectomycorrhizal fungal genome.</title>
        <authorList>
            <person name="Kobayashi Y."/>
            <person name="Shibata T."/>
            <person name="Hirakawa H."/>
            <person name="Shigenobu S."/>
            <person name="Nishiyama T."/>
            <person name="Yamada A."/>
            <person name="Hasebe M."/>
            <person name="Kawaguchi M."/>
        </authorList>
    </citation>
    <scope>NUCLEOTIDE SEQUENCE</scope>
    <source>
        <strain evidence="10">AT787</strain>
    </source>
</reference>
<evidence type="ECO:0000256" key="3">
    <source>
        <dbReference type="ARBA" id="ARBA00022502"/>
    </source>
</evidence>
<comment type="caution">
    <text evidence="10">The sequence shown here is derived from an EMBL/GenBank/DDBJ whole genome shotgun (WGS) entry which is preliminary data.</text>
</comment>
<sequence length="303" mass="33771">MAKGKSNARRDPGTLNSPKTLDAPPKARTGFFPFARYTSVVGVHMTLLTFTALFLPRTTFFFELTRPSVDPELQTSRDRPQHPFLEELTLSPVSTLFCLCAGVFILQGWWGGWMRTWWTEYALEGTDVEKKLEKVAADRHKMTELGRAWIATLLASFAFHLVLVLFGAPSTSYILHTYLLALLISLLVVFSPAYSLGPPSLSSDTQALVNRITWVRLFAEFSIRTPVERAFVYPAIGTFLGSWVGAIPIALDWDRPWQAWPLTPAFGAILGYICASLIALTANATIYLAEEHIRSLDAGKKTI</sequence>
<dbReference type="Pfam" id="PF06699">
    <property type="entry name" value="PIG-F"/>
    <property type="match status" value="1"/>
</dbReference>
<gene>
    <name evidence="10" type="primary">GPI11</name>
    <name evidence="10" type="ORF">LshimejAT787_0701270</name>
</gene>
<feature type="transmembrane region" description="Helical" evidence="9">
    <location>
        <begin position="148"/>
        <end position="167"/>
    </location>
</feature>
<dbReference type="AlphaFoldDB" id="A0A9P3PQN5"/>
<keyword evidence="4 9" id="KW-0812">Transmembrane</keyword>
<dbReference type="OrthoDB" id="17366at2759"/>
<feature type="transmembrane region" description="Helical" evidence="9">
    <location>
        <begin position="34"/>
        <end position="55"/>
    </location>
</feature>
<name>A0A9P3PQN5_LYOSH</name>
<keyword evidence="11" id="KW-1185">Reference proteome</keyword>
<feature type="transmembrane region" description="Helical" evidence="9">
    <location>
        <begin position="90"/>
        <end position="110"/>
    </location>
</feature>
<dbReference type="GO" id="GO:0005789">
    <property type="term" value="C:endoplasmic reticulum membrane"/>
    <property type="evidence" value="ECO:0007669"/>
    <property type="project" value="UniProtKB-SubCell"/>
</dbReference>
<feature type="transmembrane region" description="Helical" evidence="9">
    <location>
        <begin position="230"/>
        <end position="249"/>
    </location>
</feature>
<dbReference type="Proteomes" id="UP001063166">
    <property type="component" value="Unassembled WGS sequence"/>
</dbReference>
<evidence type="ECO:0000256" key="5">
    <source>
        <dbReference type="ARBA" id="ARBA00022824"/>
    </source>
</evidence>
<accession>A0A9P3PQN5</accession>
<feature type="region of interest" description="Disordered" evidence="8">
    <location>
        <begin position="1"/>
        <end position="22"/>
    </location>
</feature>
<dbReference type="GO" id="GO:0006506">
    <property type="term" value="P:GPI anchor biosynthetic process"/>
    <property type="evidence" value="ECO:0007669"/>
    <property type="project" value="UniProtKB-KW"/>
</dbReference>
<feature type="transmembrane region" description="Helical" evidence="9">
    <location>
        <begin position="173"/>
        <end position="194"/>
    </location>
</feature>
<dbReference type="EMBL" id="BRPK01000007">
    <property type="protein sequence ID" value="GLB39617.1"/>
    <property type="molecule type" value="Genomic_DNA"/>
</dbReference>
<evidence type="ECO:0000256" key="9">
    <source>
        <dbReference type="SAM" id="Phobius"/>
    </source>
</evidence>
<protein>
    <submittedName>
        <fullName evidence="10">GPI biosynthesis protein family Pig-F</fullName>
    </submittedName>
</protein>
<evidence type="ECO:0000313" key="11">
    <source>
        <dbReference type="Proteomes" id="UP001063166"/>
    </source>
</evidence>
<organism evidence="10 11">
    <name type="scientific">Lyophyllum shimeji</name>
    <name type="common">Hon-shimeji</name>
    <name type="synonym">Tricholoma shimeji</name>
    <dbReference type="NCBI Taxonomy" id="47721"/>
    <lineage>
        <taxon>Eukaryota</taxon>
        <taxon>Fungi</taxon>
        <taxon>Dikarya</taxon>
        <taxon>Basidiomycota</taxon>
        <taxon>Agaricomycotina</taxon>
        <taxon>Agaricomycetes</taxon>
        <taxon>Agaricomycetidae</taxon>
        <taxon>Agaricales</taxon>
        <taxon>Tricholomatineae</taxon>
        <taxon>Lyophyllaceae</taxon>
        <taxon>Lyophyllum</taxon>
    </lineage>
</organism>
<keyword evidence="7 9" id="KW-0472">Membrane</keyword>
<evidence type="ECO:0000256" key="4">
    <source>
        <dbReference type="ARBA" id="ARBA00022692"/>
    </source>
</evidence>
<comment type="pathway">
    <text evidence="2">Glycolipid biosynthesis; glycosylphosphatidylinositol-anchor biosynthesis.</text>
</comment>
<evidence type="ECO:0000256" key="2">
    <source>
        <dbReference type="ARBA" id="ARBA00004687"/>
    </source>
</evidence>
<keyword evidence="6 9" id="KW-1133">Transmembrane helix</keyword>
<proteinExistence type="predicted"/>
<keyword evidence="3" id="KW-0337">GPI-anchor biosynthesis</keyword>
<feature type="transmembrane region" description="Helical" evidence="9">
    <location>
        <begin position="269"/>
        <end position="289"/>
    </location>
</feature>
<evidence type="ECO:0000256" key="6">
    <source>
        <dbReference type="ARBA" id="ARBA00022989"/>
    </source>
</evidence>
<evidence type="ECO:0000313" key="10">
    <source>
        <dbReference type="EMBL" id="GLB39617.1"/>
    </source>
</evidence>